<dbReference type="AlphaFoldDB" id="A0A2H1VUR4"/>
<protein>
    <submittedName>
        <fullName evidence="1">SFRICE_029996</fullName>
    </submittedName>
</protein>
<name>A0A2H1VUR4_SPOFR</name>
<dbReference type="EMBL" id="ODYU01004560">
    <property type="protein sequence ID" value="SOQ44570.1"/>
    <property type="molecule type" value="Genomic_DNA"/>
</dbReference>
<sequence length="67" mass="7452">MVTSFMLAGNVPYLKEIPDDLPIDEMLRARLSNLPRGQSLYETDLLELAEGLEGRSQNPIPLLVSPL</sequence>
<accession>A0A2H1VUR4</accession>
<reference evidence="1" key="1">
    <citation type="submission" date="2016-07" db="EMBL/GenBank/DDBJ databases">
        <authorList>
            <person name="Bretaudeau A."/>
        </authorList>
    </citation>
    <scope>NUCLEOTIDE SEQUENCE</scope>
    <source>
        <strain evidence="1">Rice</strain>
        <tissue evidence="1">Whole body</tissue>
    </source>
</reference>
<gene>
    <name evidence="1" type="ORF">SFRICE_029996</name>
</gene>
<organism evidence="1">
    <name type="scientific">Spodoptera frugiperda</name>
    <name type="common">Fall armyworm</name>
    <dbReference type="NCBI Taxonomy" id="7108"/>
    <lineage>
        <taxon>Eukaryota</taxon>
        <taxon>Metazoa</taxon>
        <taxon>Ecdysozoa</taxon>
        <taxon>Arthropoda</taxon>
        <taxon>Hexapoda</taxon>
        <taxon>Insecta</taxon>
        <taxon>Pterygota</taxon>
        <taxon>Neoptera</taxon>
        <taxon>Endopterygota</taxon>
        <taxon>Lepidoptera</taxon>
        <taxon>Glossata</taxon>
        <taxon>Ditrysia</taxon>
        <taxon>Noctuoidea</taxon>
        <taxon>Noctuidae</taxon>
        <taxon>Amphipyrinae</taxon>
        <taxon>Spodoptera</taxon>
    </lineage>
</organism>
<evidence type="ECO:0000313" key="1">
    <source>
        <dbReference type="EMBL" id="SOQ44570.1"/>
    </source>
</evidence>
<proteinExistence type="predicted"/>